<keyword evidence="1" id="KW-0732">Signal</keyword>
<sequence length="137" mass="13801">MTRFAAIGALALLLAGCGEAQVARPSSVAAKPAPYVPVPGAVSGTAAQPGAAAALPANVRGQDARALIARFGKPRIDTTEGKGRKLQFLGTSCVLDTYLYAAAGGREAVVTHVDARRRDGNPADEAGCVAALTRTGS</sequence>
<proteinExistence type="predicted"/>
<comment type="caution">
    <text evidence="2">The sequence shown here is derived from an EMBL/GenBank/DDBJ whole genome shotgun (WGS) entry which is preliminary data.</text>
</comment>
<evidence type="ECO:0008006" key="4">
    <source>
        <dbReference type="Google" id="ProtNLM"/>
    </source>
</evidence>
<feature type="signal peptide" evidence="1">
    <location>
        <begin position="1"/>
        <end position="20"/>
    </location>
</feature>
<keyword evidence="3" id="KW-1185">Reference proteome</keyword>
<evidence type="ECO:0000313" key="2">
    <source>
        <dbReference type="EMBL" id="MFD0946768.1"/>
    </source>
</evidence>
<evidence type="ECO:0000256" key="1">
    <source>
        <dbReference type="SAM" id="SignalP"/>
    </source>
</evidence>
<organism evidence="2 3">
    <name type="scientific">Sphingomonas canadensis</name>
    <dbReference type="NCBI Taxonomy" id="1219257"/>
    <lineage>
        <taxon>Bacteria</taxon>
        <taxon>Pseudomonadati</taxon>
        <taxon>Pseudomonadota</taxon>
        <taxon>Alphaproteobacteria</taxon>
        <taxon>Sphingomonadales</taxon>
        <taxon>Sphingomonadaceae</taxon>
        <taxon>Sphingomonas</taxon>
    </lineage>
</organism>
<dbReference type="PROSITE" id="PS51257">
    <property type="entry name" value="PROKAR_LIPOPROTEIN"/>
    <property type="match status" value="1"/>
</dbReference>
<accession>A0ABW3H5P5</accession>
<dbReference type="RefSeq" id="WP_264944137.1">
    <property type="nucleotide sequence ID" value="NZ_JAPDRA010000004.1"/>
</dbReference>
<name>A0ABW3H5P5_9SPHN</name>
<gene>
    <name evidence="2" type="ORF">ACFQ1E_10505</name>
</gene>
<reference evidence="3" key="1">
    <citation type="journal article" date="2019" name="Int. J. Syst. Evol. Microbiol.">
        <title>The Global Catalogue of Microorganisms (GCM) 10K type strain sequencing project: providing services to taxonomists for standard genome sequencing and annotation.</title>
        <authorList>
            <consortium name="The Broad Institute Genomics Platform"/>
            <consortium name="The Broad Institute Genome Sequencing Center for Infectious Disease"/>
            <person name="Wu L."/>
            <person name="Ma J."/>
        </authorList>
    </citation>
    <scope>NUCLEOTIDE SEQUENCE [LARGE SCALE GENOMIC DNA]</scope>
    <source>
        <strain evidence="3">CCUG 62982</strain>
    </source>
</reference>
<feature type="chain" id="PRO_5045418609" description="Secreted protein" evidence="1">
    <location>
        <begin position="21"/>
        <end position="137"/>
    </location>
</feature>
<protein>
    <recommendedName>
        <fullName evidence="4">Secreted protein</fullName>
    </recommendedName>
</protein>
<dbReference type="EMBL" id="JBHTJG010000004">
    <property type="protein sequence ID" value="MFD0946768.1"/>
    <property type="molecule type" value="Genomic_DNA"/>
</dbReference>
<evidence type="ECO:0000313" key="3">
    <source>
        <dbReference type="Proteomes" id="UP001596977"/>
    </source>
</evidence>
<dbReference type="Proteomes" id="UP001596977">
    <property type="component" value="Unassembled WGS sequence"/>
</dbReference>